<name>A0A0F7PCX0_9EURY</name>
<dbReference type="GO" id="GO:0008664">
    <property type="term" value="F:RNA 2',3'-cyclic 3'-phosphodiesterase activity"/>
    <property type="evidence" value="ECO:0007669"/>
    <property type="project" value="UniProtKB-EC"/>
</dbReference>
<evidence type="ECO:0000313" key="3">
    <source>
        <dbReference type="EMBL" id="AKH98572.1"/>
    </source>
</evidence>
<dbReference type="InterPro" id="IPR009097">
    <property type="entry name" value="Cyclic_Pdiesterase"/>
</dbReference>
<dbReference type="EMBL" id="CP008874">
    <property type="protein sequence ID" value="AKH98572.1"/>
    <property type="molecule type" value="Genomic_DNA"/>
</dbReference>
<keyword evidence="4" id="KW-1185">Reference proteome</keyword>
<comment type="catalytic activity">
    <reaction evidence="2">
        <text>a 3'-end 2',3'-cyclophospho-ribonucleotide-RNA + H2O = a 3'-end 2'-phospho-ribonucleotide-RNA + H(+)</text>
        <dbReference type="Rhea" id="RHEA:11828"/>
        <dbReference type="Rhea" id="RHEA-COMP:10464"/>
        <dbReference type="Rhea" id="RHEA-COMP:17353"/>
        <dbReference type="ChEBI" id="CHEBI:15377"/>
        <dbReference type="ChEBI" id="CHEBI:15378"/>
        <dbReference type="ChEBI" id="CHEBI:83064"/>
        <dbReference type="ChEBI" id="CHEBI:173113"/>
        <dbReference type="EC" id="3.1.4.58"/>
    </reaction>
</comment>
<dbReference type="PATRIC" id="fig|1604004.4.peg.2206"/>
<dbReference type="GO" id="GO:0004113">
    <property type="term" value="F:2',3'-cyclic-nucleotide 3'-phosphodiesterase activity"/>
    <property type="evidence" value="ECO:0007669"/>
    <property type="project" value="InterPro"/>
</dbReference>
<organism evidence="3 4">
    <name type="scientific">Halanaeroarchaeum sulfurireducens</name>
    <dbReference type="NCBI Taxonomy" id="1604004"/>
    <lineage>
        <taxon>Archaea</taxon>
        <taxon>Methanobacteriati</taxon>
        <taxon>Methanobacteriota</taxon>
        <taxon>Stenosarchaea group</taxon>
        <taxon>Halobacteria</taxon>
        <taxon>Halobacteriales</taxon>
        <taxon>Halobacteriaceae</taxon>
        <taxon>Halanaeroarchaeum</taxon>
    </lineage>
</organism>
<dbReference type="HOGENOM" id="CLU_081251_3_4_2"/>
<reference evidence="3 4" key="1">
    <citation type="journal article" date="2015" name="ISME J.">
        <title>Elemental sulfur and acetate can support life of a novel strictly anaerobic haloarchaeon.</title>
        <authorList>
            <person name="Sorokin D.Y."/>
            <person name="Kublanov I.V."/>
            <person name="Gavrilov S.N."/>
            <person name="Rojo D."/>
            <person name="Roman P."/>
            <person name="Golyshin P.N."/>
            <person name="Slepak V.Z."/>
            <person name="Smedile F."/>
            <person name="Ferrer M."/>
            <person name="Messina E."/>
            <person name="La Cono V."/>
            <person name="Yakimov M.M."/>
        </authorList>
    </citation>
    <scope>NUCLEOTIDE SEQUENCE [LARGE SCALE GENOMIC DNA]</scope>
    <source>
        <strain evidence="3 4">HSR2</strain>
    </source>
</reference>
<dbReference type="PANTHER" id="PTHR35561">
    <property type="entry name" value="RNA 2',3'-CYCLIC PHOSPHODIESTERASE"/>
    <property type="match status" value="1"/>
</dbReference>
<sequence length="185" mass="20049">MRLFVSVDLPDDLTEEVAAVQDRLEDASGLDFTDPAQAHVTMKFLGETPPHQVDEIVDALETAVEESGVAPFEATYGGLGVFPSLDYISVVWLGVSDGEREFERLHAPIESELVDIGFDEADHEFTPHVTLARMNHAGGKDLVQRVVREESPVVGTATVGEVQLTESTLTSEGPVYETVASVPLE</sequence>
<accession>A0A0F7PCX0</accession>
<feature type="active site" description="Proton acceptor" evidence="2">
    <location>
        <position position="128"/>
    </location>
</feature>
<gene>
    <name evidence="3" type="ORF">HLASF_2110</name>
</gene>
<dbReference type="Proteomes" id="UP000069906">
    <property type="component" value="Chromosome"/>
</dbReference>
<comment type="similarity">
    <text evidence="2">Belongs to the 2H phosphoesterase superfamily. ThpR family.</text>
</comment>
<proteinExistence type="inferred from homology"/>
<dbReference type="SUPFAM" id="SSF55144">
    <property type="entry name" value="LigT-like"/>
    <property type="match status" value="1"/>
</dbReference>
<feature type="short sequence motif" description="HXTX 1" evidence="2">
    <location>
        <begin position="39"/>
        <end position="42"/>
    </location>
</feature>
<dbReference type="Gene3D" id="3.90.1140.10">
    <property type="entry name" value="Cyclic phosphodiesterase"/>
    <property type="match status" value="1"/>
</dbReference>
<keyword evidence="3" id="KW-0436">Ligase</keyword>
<comment type="function">
    <text evidence="2">Hydrolyzes RNA 2',3'-cyclic phosphodiester to an RNA 2'-phosphomonoester.</text>
</comment>
<keyword evidence="1 2" id="KW-0378">Hydrolase</keyword>
<dbReference type="EC" id="3.1.4.58" evidence="2"/>
<feature type="active site" description="Proton donor" evidence="2">
    <location>
        <position position="39"/>
    </location>
</feature>
<dbReference type="HAMAP" id="MF_01940">
    <property type="entry name" value="RNA_CPDase"/>
    <property type="match status" value="1"/>
</dbReference>
<dbReference type="NCBIfam" id="TIGR02258">
    <property type="entry name" value="2_5_ligase"/>
    <property type="match status" value="1"/>
</dbReference>
<dbReference type="Pfam" id="PF13563">
    <property type="entry name" value="2_5_RNA_ligase2"/>
    <property type="match status" value="1"/>
</dbReference>
<dbReference type="PANTHER" id="PTHR35561:SF1">
    <property type="entry name" value="RNA 2',3'-CYCLIC PHOSPHODIESTERASE"/>
    <property type="match status" value="1"/>
</dbReference>
<dbReference type="InterPro" id="IPR004175">
    <property type="entry name" value="RNA_CPDase"/>
</dbReference>
<dbReference type="GeneID" id="25160260"/>
<protein>
    <recommendedName>
        <fullName evidence="2">RNA 2',3'-cyclic phosphodiesterase</fullName>
        <shortName evidence="2">RNA 2',3'-CPDase</shortName>
        <ecNumber evidence="2">3.1.4.58</ecNumber>
    </recommendedName>
</protein>
<dbReference type="KEGG" id="hsu:HLASF_2110"/>
<evidence type="ECO:0000256" key="2">
    <source>
        <dbReference type="HAMAP-Rule" id="MF_01940"/>
    </source>
</evidence>
<dbReference type="AlphaFoldDB" id="A0A0F7PCX0"/>
<dbReference type="OrthoDB" id="44091at2157"/>
<dbReference type="RefSeq" id="WP_050049223.1">
    <property type="nucleotide sequence ID" value="NZ_CP008874.1"/>
</dbReference>
<evidence type="ECO:0000256" key="1">
    <source>
        <dbReference type="ARBA" id="ARBA00022801"/>
    </source>
</evidence>
<dbReference type="GO" id="GO:0016874">
    <property type="term" value="F:ligase activity"/>
    <property type="evidence" value="ECO:0007669"/>
    <property type="project" value="UniProtKB-KW"/>
</dbReference>
<feature type="short sequence motif" description="HXTX 2" evidence="2">
    <location>
        <begin position="128"/>
        <end position="131"/>
    </location>
</feature>
<evidence type="ECO:0000313" key="4">
    <source>
        <dbReference type="Proteomes" id="UP000069906"/>
    </source>
</evidence>